<dbReference type="Proteomes" id="UP000282106">
    <property type="component" value="Unassembled WGS sequence"/>
</dbReference>
<proteinExistence type="predicted"/>
<feature type="compositionally biased region" description="Polar residues" evidence="1">
    <location>
        <begin position="78"/>
        <end position="102"/>
    </location>
</feature>
<protein>
    <submittedName>
        <fullName evidence="2">Uncharacterized protein</fullName>
    </submittedName>
</protein>
<dbReference type="InParanoid" id="A0A3N0V8S3"/>
<dbReference type="AlphaFoldDB" id="A0A3N0V8S3"/>
<feature type="region of interest" description="Disordered" evidence="1">
    <location>
        <begin position="59"/>
        <end position="102"/>
    </location>
</feature>
<organism evidence="2 3">
    <name type="scientific">Stagnimonas aquatica</name>
    <dbReference type="NCBI Taxonomy" id="2689987"/>
    <lineage>
        <taxon>Bacteria</taxon>
        <taxon>Pseudomonadati</taxon>
        <taxon>Pseudomonadota</taxon>
        <taxon>Gammaproteobacteria</taxon>
        <taxon>Nevskiales</taxon>
        <taxon>Nevskiaceae</taxon>
        <taxon>Stagnimonas</taxon>
    </lineage>
</organism>
<gene>
    <name evidence="2" type="ORF">ED208_11895</name>
</gene>
<reference evidence="2 3" key="1">
    <citation type="submission" date="2018-10" db="EMBL/GenBank/DDBJ databases">
        <authorList>
            <person name="Chen W.-M."/>
        </authorList>
    </citation>
    <scope>NUCLEOTIDE SEQUENCE [LARGE SCALE GENOMIC DNA]</scope>
    <source>
        <strain evidence="2 3">THS-13</strain>
    </source>
</reference>
<keyword evidence="3" id="KW-1185">Reference proteome</keyword>
<evidence type="ECO:0000313" key="3">
    <source>
        <dbReference type="Proteomes" id="UP000282106"/>
    </source>
</evidence>
<dbReference type="EMBL" id="RJVO01000005">
    <property type="protein sequence ID" value="ROH89105.1"/>
    <property type="molecule type" value="Genomic_DNA"/>
</dbReference>
<evidence type="ECO:0000313" key="2">
    <source>
        <dbReference type="EMBL" id="ROH89105.1"/>
    </source>
</evidence>
<evidence type="ECO:0000256" key="1">
    <source>
        <dbReference type="SAM" id="MobiDB-lite"/>
    </source>
</evidence>
<sequence>MATIGIRGTRYSARLCQGDCSDREEILAKLRAAGRDAKAGETILVTTVEEGKIAIQTKTAEDLQTPGSTRIVGEDGSITETDSPPSTERNDQDLNPESCGTE</sequence>
<name>A0A3N0V8S3_9GAMM</name>
<comment type="caution">
    <text evidence="2">The sequence shown here is derived from an EMBL/GenBank/DDBJ whole genome shotgun (WGS) entry which is preliminary data.</text>
</comment>
<accession>A0A3N0V8S3</accession>